<comment type="subcellular location">
    <subcellularLocation>
        <location evidence="1">Membrane</location>
        <topology evidence="1">Multi-pass membrane protein</topology>
    </subcellularLocation>
</comment>
<evidence type="ECO:0000313" key="8">
    <source>
        <dbReference type="Proteomes" id="UP000181790"/>
    </source>
</evidence>
<evidence type="ECO:0000256" key="4">
    <source>
        <dbReference type="ARBA" id="ARBA00022989"/>
    </source>
</evidence>
<comment type="caution">
    <text evidence="7">The sequence shown here is derived from an EMBL/GenBank/DDBJ whole genome shotgun (WGS) entry which is preliminary data.</text>
</comment>
<dbReference type="GO" id="GO:0005886">
    <property type="term" value="C:plasma membrane"/>
    <property type="evidence" value="ECO:0007669"/>
    <property type="project" value="TreeGrafter"/>
</dbReference>
<evidence type="ECO:0000256" key="5">
    <source>
        <dbReference type="ARBA" id="ARBA00023136"/>
    </source>
</evidence>
<dbReference type="PANTHER" id="PTHR43461">
    <property type="entry name" value="TRANSMEMBRANE PROTEIN 256"/>
    <property type="match status" value="1"/>
</dbReference>
<reference evidence="7 8" key="1">
    <citation type="submission" date="2016-10" db="EMBL/GenBank/DDBJ databases">
        <title>Arsenicibacter rosenii gen. nov., sp. nov., an efficient arsenic-methylating bacterium isolated from an arsenic-contaminated paddy soil.</title>
        <authorList>
            <person name="Huang K."/>
        </authorList>
    </citation>
    <scope>NUCLEOTIDE SEQUENCE [LARGE SCALE GENOMIC DNA]</scope>
    <source>
        <strain evidence="7 8">SM-1</strain>
    </source>
</reference>
<organism evidence="7 8">
    <name type="scientific">Arsenicibacter rosenii</name>
    <dbReference type="NCBI Taxonomy" id="1750698"/>
    <lineage>
        <taxon>Bacteria</taxon>
        <taxon>Pseudomonadati</taxon>
        <taxon>Bacteroidota</taxon>
        <taxon>Cytophagia</taxon>
        <taxon>Cytophagales</taxon>
        <taxon>Spirosomataceae</taxon>
        <taxon>Arsenicibacter</taxon>
    </lineage>
</organism>
<dbReference type="Pfam" id="PF04241">
    <property type="entry name" value="DUF423"/>
    <property type="match status" value="1"/>
</dbReference>
<dbReference type="InterPro" id="IPR006696">
    <property type="entry name" value="DUF423"/>
</dbReference>
<keyword evidence="8" id="KW-1185">Reference proteome</keyword>
<evidence type="ECO:0000256" key="3">
    <source>
        <dbReference type="ARBA" id="ARBA00022692"/>
    </source>
</evidence>
<gene>
    <name evidence="7" type="ORF">BLX24_22445</name>
</gene>
<dbReference type="EMBL" id="MORL01000017">
    <property type="protein sequence ID" value="OIN56962.1"/>
    <property type="molecule type" value="Genomic_DNA"/>
</dbReference>
<comment type="similarity">
    <text evidence="2">Belongs to the UPF0382 family.</text>
</comment>
<evidence type="ECO:0000313" key="7">
    <source>
        <dbReference type="EMBL" id="OIN56962.1"/>
    </source>
</evidence>
<feature type="transmembrane region" description="Helical" evidence="6">
    <location>
        <begin position="72"/>
        <end position="93"/>
    </location>
</feature>
<dbReference type="Proteomes" id="UP000181790">
    <property type="component" value="Unassembled WGS sequence"/>
</dbReference>
<evidence type="ECO:0000256" key="6">
    <source>
        <dbReference type="SAM" id="Phobius"/>
    </source>
</evidence>
<keyword evidence="5 6" id="KW-0472">Membrane</keyword>
<accession>A0A1S2VE36</accession>
<dbReference type="OrthoDB" id="9802121at2"/>
<dbReference type="PANTHER" id="PTHR43461:SF1">
    <property type="entry name" value="TRANSMEMBRANE PROTEIN 256"/>
    <property type="match status" value="1"/>
</dbReference>
<proteinExistence type="inferred from homology"/>
<evidence type="ECO:0000256" key="1">
    <source>
        <dbReference type="ARBA" id="ARBA00004141"/>
    </source>
</evidence>
<keyword evidence="3 6" id="KW-0812">Transmembrane</keyword>
<sequence>MKLFIQAGAALGLLGVAIGAFGAHALRGMLEATNRTATFETAVKYQFYHALALIGIGILMQQFGGNATIVRLLGWSGYSFLAGVLIFSGSLYILCFTGITWLGAITPIGGVFMIIGWALMLWAFL</sequence>
<protein>
    <recommendedName>
        <fullName evidence="9">DUF423 domain-containing protein</fullName>
    </recommendedName>
</protein>
<dbReference type="RefSeq" id="WP_071505457.1">
    <property type="nucleotide sequence ID" value="NZ_MORL01000017.1"/>
</dbReference>
<feature type="transmembrane region" description="Helical" evidence="6">
    <location>
        <begin position="99"/>
        <end position="124"/>
    </location>
</feature>
<name>A0A1S2VE36_9BACT</name>
<evidence type="ECO:0008006" key="9">
    <source>
        <dbReference type="Google" id="ProtNLM"/>
    </source>
</evidence>
<dbReference type="AlphaFoldDB" id="A0A1S2VE36"/>
<feature type="transmembrane region" description="Helical" evidence="6">
    <location>
        <begin position="43"/>
        <end position="60"/>
    </location>
</feature>
<evidence type="ECO:0000256" key="2">
    <source>
        <dbReference type="ARBA" id="ARBA00009694"/>
    </source>
</evidence>
<keyword evidence="4 6" id="KW-1133">Transmembrane helix</keyword>